<accession>A0Y7M7</accession>
<dbReference type="OrthoDB" id="5949373at2"/>
<gene>
    <name evidence="1" type="ORF">GP2143_12786</name>
</gene>
<protein>
    <submittedName>
        <fullName evidence="1">Uncharacterized protein</fullName>
    </submittedName>
</protein>
<dbReference type="Proteomes" id="UP000004931">
    <property type="component" value="Unassembled WGS sequence"/>
</dbReference>
<dbReference type="eggNOG" id="ENOG5031BY6">
    <property type="taxonomic scope" value="Bacteria"/>
</dbReference>
<sequence length="245" mass="26661">MTQVATNANASNPRMIRFLAELEVVGDPISHTRFAARLAQLIDLSDSLKLSVTHSRMSDLVFEPVPASAGAIKEEFLRVHAVIVEGILSSFSSGGRRQWAELPGPDSLLLPSLEDALKPFLDFYTLHQKQMSSKVKGLRSGVRDAATGLSVELAQLAQLDLVLAEALAAPSRLFLANVETLLRARFEPLLTETRAALAAEQADDNGLMLLYERLCGDLRSLLLAEVEVHLLPVLGLVEAIDDEIN</sequence>
<dbReference type="EMBL" id="AAVT01000001">
    <property type="protein sequence ID" value="EAW32131.1"/>
    <property type="molecule type" value="Genomic_DNA"/>
</dbReference>
<organism evidence="1 2">
    <name type="scientific">marine gamma proteobacterium HTCC2143</name>
    <dbReference type="NCBI Taxonomy" id="247633"/>
    <lineage>
        <taxon>Bacteria</taxon>
        <taxon>Pseudomonadati</taxon>
        <taxon>Pseudomonadota</taxon>
        <taxon>Gammaproteobacteria</taxon>
        <taxon>Cellvibrionales</taxon>
        <taxon>Spongiibacteraceae</taxon>
        <taxon>BD1-7 clade</taxon>
    </lineage>
</organism>
<proteinExistence type="predicted"/>
<evidence type="ECO:0000313" key="1">
    <source>
        <dbReference type="EMBL" id="EAW32131.1"/>
    </source>
</evidence>
<dbReference type="STRING" id="247633.GP2143_12786"/>
<comment type="caution">
    <text evidence="1">The sequence shown here is derived from an EMBL/GenBank/DDBJ whole genome shotgun (WGS) entry which is preliminary data.</text>
</comment>
<keyword evidence="2" id="KW-1185">Reference proteome</keyword>
<reference evidence="1 2" key="1">
    <citation type="journal article" date="2010" name="J. Bacteriol.">
        <title>Genome sequence of the oligotrophic marine Gammaproteobacterium HTCC2143, isolated from the Oregon Coast.</title>
        <authorList>
            <person name="Oh H.M."/>
            <person name="Kang I."/>
            <person name="Ferriera S."/>
            <person name="Giovannoni S.J."/>
            <person name="Cho J.C."/>
        </authorList>
    </citation>
    <scope>NUCLEOTIDE SEQUENCE [LARGE SCALE GENOMIC DNA]</scope>
    <source>
        <strain evidence="1 2">HTCC2143</strain>
    </source>
</reference>
<name>A0Y7M7_9GAMM</name>
<dbReference type="AlphaFoldDB" id="A0Y7M7"/>
<evidence type="ECO:0000313" key="2">
    <source>
        <dbReference type="Proteomes" id="UP000004931"/>
    </source>
</evidence>
<dbReference type="Pfam" id="PF11828">
    <property type="entry name" value="DUF3348"/>
    <property type="match status" value="1"/>
</dbReference>
<dbReference type="InterPro" id="IPR021783">
    <property type="entry name" value="DUF3348"/>
</dbReference>